<dbReference type="InterPro" id="IPR013604">
    <property type="entry name" value="7TM_chemorcpt"/>
</dbReference>
<evidence type="ECO:0000313" key="7">
    <source>
        <dbReference type="EMBL" id="JAG54690.1"/>
    </source>
</evidence>
<organism evidence="7">
    <name type="scientific">Lygus hesperus</name>
    <name type="common">Western plant bug</name>
    <dbReference type="NCBI Taxonomy" id="30085"/>
    <lineage>
        <taxon>Eukaryota</taxon>
        <taxon>Metazoa</taxon>
        <taxon>Ecdysozoa</taxon>
        <taxon>Arthropoda</taxon>
        <taxon>Hexapoda</taxon>
        <taxon>Insecta</taxon>
        <taxon>Pterygota</taxon>
        <taxon>Neoptera</taxon>
        <taxon>Paraneoptera</taxon>
        <taxon>Hemiptera</taxon>
        <taxon>Heteroptera</taxon>
        <taxon>Panheteroptera</taxon>
        <taxon>Cimicomorpha</taxon>
        <taxon>Miridae</taxon>
        <taxon>Mirini</taxon>
        <taxon>Lygus</taxon>
    </lineage>
</organism>
<evidence type="ECO:0000256" key="2">
    <source>
        <dbReference type="ARBA" id="ARBA00022475"/>
    </source>
</evidence>
<keyword evidence="4 6" id="KW-1133">Transmembrane helix</keyword>
<accession>A0A0K8SPD7</accession>
<feature type="transmembrane region" description="Helical" evidence="6">
    <location>
        <begin position="12"/>
        <end position="32"/>
    </location>
</feature>
<name>A0A0K8SPD7_LYGHE</name>
<sequence>MDSISISEGCFMLKTIILSLIWLSHLLVSVFGSGSKHMRSAPPSLETSLIFAFIPLGYSVIKTIWKAMQGIRSKSISRGFCRSSSSLVLAQFINGVRNLNKHFDDGTSSSLHQSILLQMDIIEKAKKLNNFYQTQVLLCTASIFITLSSDAYSVIERVQKFIKSTESSTLEVVSVFMFVDQLMENFNDGLLRAVNNDKALKANCKLQLCVMNRTSFIFTTHRLFPIGYPLITKVVAAAATYLVILLGFSDI</sequence>
<dbReference type="EMBL" id="GBRD01011134">
    <property type="protein sequence ID" value="JAG54690.1"/>
    <property type="molecule type" value="Transcribed_RNA"/>
</dbReference>
<dbReference type="GO" id="GO:0005886">
    <property type="term" value="C:plasma membrane"/>
    <property type="evidence" value="ECO:0007669"/>
    <property type="project" value="UniProtKB-SubCell"/>
</dbReference>
<dbReference type="GO" id="GO:0050909">
    <property type="term" value="P:sensory perception of taste"/>
    <property type="evidence" value="ECO:0007669"/>
    <property type="project" value="InterPro"/>
</dbReference>
<evidence type="ECO:0000256" key="6">
    <source>
        <dbReference type="SAM" id="Phobius"/>
    </source>
</evidence>
<reference evidence="7" key="1">
    <citation type="submission" date="2014-09" db="EMBL/GenBank/DDBJ databases">
        <authorList>
            <person name="Magalhaes I.L.F."/>
            <person name="Oliveira U."/>
            <person name="Santos F.R."/>
            <person name="Vidigal T.H.D.A."/>
            <person name="Brescovit A.D."/>
            <person name="Santos A.J."/>
        </authorList>
    </citation>
    <scope>NUCLEOTIDE SEQUENCE</scope>
</reference>
<keyword evidence="3 6" id="KW-0812">Transmembrane</keyword>
<keyword evidence="5 6" id="KW-0472">Membrane</keyword>
<feature type="transmembrane region" description="Helical" evidence="6">
    <location>
        <begin position="230"/>
        <end position="248"/>
    </location>
</feature>
<evidence type="ECO:0000256" key="5">
    <source>
        <dbReference type="ARBA" id="ARBA00023136"/>
    </source>
</evidence>
<protein>
    <submittedName>
        <fullName evidence="7">Uncharacterized protein</fullName>
    </submittedName>
</protein>
<evidence type="ECO:0000256" key="3">
    <source>
        <dbReference type="ARBA" id="ARBA00022692"/>
    </source>
</evidence>
<proteinExistence type="predicted"/>
<dbReference type="Pfam" id="PF08395">
    <property type="entry name" value="7tm_7"/>
    <property type="match status" value="1"/>
</dbReference>
<dbReference type="AlphaFoldDB" id="A0A0K8SPD7"/>
<comment type="subcellular location">
    <subcellularLocation>
        <location evidence="1">Cell membrane</location>
        <topology evidence="1">Multi-pass membrane protein</topology>
    </subcellularLocation>
</comment>
<keyword evidence="2" id="KW-1003">Cell membrane</keyword>
<feature type="transmembrane region" description="Helical" evidence="6">
    <location>
        <begin position="44"/>
        <end position="65"/>
    </location>
</feature>
<evidence type="ECO:0000256" key="4">
    <source>
        <dbReference type="ARBA" id="ARBA00022989"/>
    </source>
</evidence>
<evidence type="ECO:0000256" key="1">
    <source>
        <dbReference type="ARBA" id="ARBA00004651"/>
    </source>
</evidence>